<dbReference type="PROSITE" id="PS50943">
    <property type="entry name" value="HTH_CROC1"/>
    <property type="match status" value="1"/>
</dbReference>
<evidence type="ECO:0000313" key="3">
    <source>
        <dbReference type="Proteomes" id="UP001245285"/>
    </source>
</evidence>
<dbReference type="Pfam" id="PF01381">
    <property type="entry name" value="HTH_3"/>
    <property type="match status" value="1"/>
</dbReference>
<protein>
    <submittedName>
        <fullName evidence="2">ImmA/IrrE family metallo-endopeptidase</fullName>
    </submittedName>
</protein>
<dbReference type="SMART" id="SM00530">
    <property type="entry name" value="HTH_XRE"/>
    <property type="match status" value="1"/>
</dbReference>
<organism evidence="2 3">
    <name type="scientific">Autumnicola lenta</name>
    <dbReference type="NCBI Taxonomy" id="3075593"/>
    <lineage>
        <taxon>Bacteria</taxon>
        <taxon>Pseudomonadati</taxon>
        <taxon>Bacteroidota</taxon>
        <taxon>Flavobacteriia</taxon>
        <taxon>Flavobacteriales</taxon>
        <taxon>Flavobacteriaceae</taxon>
        <taxon>Autumnicola</taxon>
    </lineage>
</organism>
<evidence type="ECO:0000313" key="2">
    <source>
        <dbReference type="EMBL" id="MDT0647276.1"/>
    </source>
</evidence>
<feature type="domain" description="HTH cro/C1-type" evidence="1">
    <location>
        <begin position="12"/>
        <end position="55"/>
    </location>
</feature>
<dbReference type="CDD" id="cd00093">
    <property type="entry name" value="HTH_XRE"/>
    <property type="match status" value="1"/>
</dbReference>
<keyword evidence="3" id="KW-1185">Reference proteome</keyword>
<dbReference type="Gene3D" id="1.10.260.40">
    <property type="entry name" value="lambda repressor-like DNA-binding domains"/>
    <property type="match status" value="1"/>
</dbReference>
<dbReference type="InterPro" id="IPR010982">
    <property type="entry name" value="Lambda_DNA-bd_dom_sf"/>
</dbReference>
<comment type="caution">
    <text evidence="2">The sequence shown here is derived from an EMBL/GenBank/DDBJ whole genome shotgun (WGS) entry which is preliminary data.</text>
</comment>
<gene>
    <name evidence="2" type="ORF">RM545_11305</name>
</gene>
<reference evidence="2 3" key="1">
    <citation type="submission" date="2023-09" db="EMBL/GenBank/DDBJ databases">
        <authorList>
            <person name="Rey-Velasco X."/>
        </authorList>
    </citation>
    <scope>NUCLEOTIDE SEQUENCE [LARGE SCALE GENOMIC DNA]</scope>
    <source>
        <strain evidence="2 3">F260</strain>
    </source>
</reference>
<proteinExistence type="predicted"/>
<dbReference type="EMBL" id="JAVRHO010000014">
    <property type="protein sequence ID" value="MDT0647276.1"/>
    <property type="molecule type" value="Genomic_DNA"/>
</dbReference>
<dbReference type="InterPro" id="IPR001387">
    <property type="entry name" value="Cro/C1-type_HTH"/>
</dbReference>
<sequence>MPKHINHPGVNLKEIISERNLSQRDVSAKLDIAHSLLNNILKGNRNINIKIAIALDSAGFGNANDWLTRQMEYDLYIAEKDEDTIKKRKSIKDWSLIEDSSIVPLSYFKKQNIGISTSEDIQKIYQIYDVENVQELQQRIDKFNPTYFRKSSKFAENKNHVIAWSLLAKYKASILEVSKFNRSSEKELLENLKEIFYKGNDVVNKSQDILKKYGIKFFILDRPSKTPVDGKSFMSQENPAIVLSMKYKRLDNFAFTLFHELGHVFEHLTNPMKPEFNTEEFFVNSSNTELVEFEADNYARNRLIEQKLWNDFINLNEEFSDEVILDFAKNNKIHPGIVRGRVCFEYNEYYRKRSSITAMNRLEL</sequence>
<dbReference type="RefSeq" id="WP_311495384.1">
    <property type="nucleotide sequence ID" value="NZ_JAVRHO010000014.1"/>
</dbReference>
<dbReference type="Gene3D" id="1.10.10.2910">
    <property type="match status" value="1"/>
</dbReference>
<dbReference type="SUPFAM" id="SSF55486">
    <property type="entry name" value="Metalloproteases ('zincins'), catalytic domain"/>
    <property type="match status" value="1"/>
</dbReference>
<dbReference type="Proteomes" id="UP001245285">
    <property type="component" value="Unassembled WGS sequence"/>
</dbReference>
<evidence type="ECO:0000259" key="1">
    <source>
        <dbReference type="PROSITE" id="PS50943"/>
    </source>
</evidence>
<dbReference type="SUPFAM" id="SSF47413">
    <property type="entry name" value="lambda repressor-like DNA-binding domains"/>
    <property type="match status" value="1"/>
</dbReference>
<name>A0ABU3CLT8_9FLAO</name>
<accession>A0ABU3CLT8</accession>